<keyword evidence="5" id="KW-0472">Membrane</keyword>
<evidence type="ECO:0000256" key="9">
    <source>
        <dbReference type="ARBA" id="ARBA00023264"/>
    </source>
</evidence>
<dbReference type="PANTHER" id="PTHR35809:SF1">
    <property type="entry name" value="ARCHAETIDYLSERINE DECARBOXYLASE PROENZYME-RELATED"/>
    <property type="match status" value="1"/>
</dbReference>
<evidence type="ECO:0000313" key="12">
    <source>
        <dbReference type="Proteomes" id="UP001430172"/>
    </source>
</evidence>
<keyword evidence="10" id="KW-0670">Pyruvate</keyword>
<keyword evidence="7" id="KW-0594">Phospholipid biosynthesis</keyword>
<keyword evidence="6" id="KW-0865">Zymogen</keyword>
<gene>
    <name evidence="11" type="ORF">JQN70_04025</name>
</gene>
<keyword evidence="3" id="KW-0210">Decarboxylase</keyword>
<proteinExistence type="predicted"/>
<protein>
    <submittedName>
        <fullName evidence="11">Phosphatidylserine decarboxylase</fullName>
    </submittedName>
</protein>
<keyword evidence="4" id="KW-0443">Lipid metabolism</keyword>
<evidence type="ECO:0000256" key="10">
    <source>
        <dbReference type="ARBA" id="ARBA00023317"/>
    </source>
</evidence>
<dbReference type="InterPro" id="IPR003817">
    <property type="entry name" value="PS_Dcarbxylase"/>
</dbReference>
<evidence type="ECO:0000313" key="11">
    <source>
        <dbReference type="EMBL" id="MBM6399547.1"/>
    </source>
</evidence>
<keyword evidence="9" id="KW-1208">Phospholipid metabolism</keyword>
<evidence type="ECO:0000256" key="7">
    <source>
        <dbReference type="ARBA" id="ARBA00023209"/>
    </source>
</evidence>
<dbReference type="EMBL" id="JAFDVD010000005">
    <property type="protein sequence ID" value="MBM6399547.1"/>
    <property type="molecule type" value="Genomic_DNA"/>
</dbReference>
<keyword evidence="8" id="KW-0456">Lyase</keyword>
<organism evidence="11 12">
    <name type="scientific">Phycicoccus sonneratiae</name>
    <dbReference type="NCBI Taxonomy" id="2807628"/>
    <lineage>
        <taxon>Bacteria</taxon>
        <taxon>Bacillati</taxon>
        <taxon>Actinomycetota</taxon>
        <taxon>Actinomycetes</taxon>
        <taxon>Micrococcales</taxon>
        <taxon>Intrasporangiaceae</taxon>
        <taxon>Phycicoccus</taxon>
    </lineage>
</organism>
<reference evidence="11" key="1">
    <citation type="submission" date="2021-02" db="EMBL/GenBank/DDBJ databases">
        <title>Phycicoccus sp. MQZ13P-5T, whole genome shotgun sequence.</title>
        <authorList>
            <person name="Tuo L."/>
        </authorList>
    </citation>
    <scope>NUCLEOTIDE SEQUENCE</scope>
    <source>
        <strain evidence="11">MQZ13P-5</strain>
    </source>
</reference>
<name>A0ABS2CI53_9MICO</name>
<keyword evidence="2" id="KW-0444">Lipid biosynthesis</keyword>
<evidence type="ECO:0000256" key="1">
    <source>
        <dbReference type="ARBA" id="ARBA00022475"/>
    </source>
</evidence>
<sequence length="223" mass="23742">MPRIDREAGPATAVAAVPAALALLLRRPGVAAVLGVLPVAVAAFFRDPDRSPDSRSVPVDDVLSPADGKVMYAGPGQEGVAPPGAWQQVSIFLSAFDVHINRAPYGGRVVEVVQRPGKWLAAYTHESAHLNERADITVEREVGGELRRVHFRQIVGLMARRVVTRVAVGDELATGTRVGLMKFGSRMDVFVPPECDLLVAAGERVVAGESVLARWPATSGVAR</sequence>
<evidence type="ECO:0000256" key="6">
    <source>
        <dbReference type="ARBA" id="ARBA00023145"/>
    </source>
</evidence>
<evidence type="ECO:0000256" key="4">
    <source>
        <dbReference type="ARBA" id="ARBA00023098"/>
    </source>
</evidence>
<evidence type="ECO:0000256" key="8">
    <source>
        <dbReference type="ARBA" id="ARBA00023239"/>
    </source>
</evidence>
<dbReference type="Proteomes" id="UP001430172">
    <property type="component" value="Unassembled WGS sequence"/>
</dbReference>
<dbReference type="Pfam" id="PF02666">
    <property type="entry name" value="PS_Dcarbxylase"/>
    <property type="match status" value="1"/>
</dbReference>
<comment type="caution">
    <text evidence="11">The sequence shown here is derived from an EMBL/GenBank/DDBJ whole genome shotgun (WGS) entry which is preliminary data.</text>
</comment>
<evidence type="ECO:0000256" key="5">
    <source>
        <dbReference type="ARBA" id="ARBA00023136"/>
    </source>
</evidence>
<evidence type="ECO:0000256" key="3">
    <source>
        <dbReference type="ARBA" id="ARBA00022793"/>
    </source>
</evidence>
<dbReference type="PANTHER" id="PTHR35809">
    <property type="entry name" value="ARCHAETIDYLSERINE DECARBOXYLASE PROENZYME-RELATED"/>
    <property type="match status" value="1"/>
</dbReference>
<keyword evidence="1" id="KW-1003">Cell membrane</keyword>
<evidence type="ECO:0000256" key="2">
    <source>
        <dbReference type="ARBA" id="ARBA00022516"/>
    </source>
</evidence>
<accession>A0ABS2CI53</accession>
<dbReference type="InterPro" id="IPR033175">
    <property type="entry name" value="PSD-A"/>
</dbReference>
<dbReference type="RefSeq" id="WP_204130031.1">
    <property type="nucleotide sequence ID" value="NZ_JAFDVD010000005.1"/>
</dbReference>
<keyword evidence="12" id="KW-1185">Reference proteome</keyword>